<proteinExistence type="predicted"/>
<keyword evidence="2" id="KW-0341">Growth regulation</keyword>
<evidence type="ECO:0000256" key="3">
    <source>
        <dbReference type="SAM" id="MobiDB-lite"/>
    </source>
</evidence>
<dbReference type="OrthoDB" id="687110at2759"/>
<keyword evidence="1" id="KW-0813">Transport</keyword>
<feature type="region of interest" description="Disordered" evidence="3">
    <location>
        <begin position="506"/>
        <end position="545"/>
    </location>
</feature>
<reference evidence="5" key="1">
    <citation type="submission" date="2017-07" db="EMBL/GenBank/DDBJ databases">
        <title>Taro Niue Genome Assembly and Annotation.</title>
        <authorList>
            <person name="Atibalentja N."/>
            <person name="Keating K."/>
            <person name="Fields C.J."/>
        </authorList>
    </citation>
    <scope>NUCLEOTIDE SEQUENCE</scope>
    <source>
        <strain evidence="5">Niue_2</strain>
        <tissue evidence="5">Leaf</tissue>
    </source>
</reference>
<gene>
    <name evidence="5" type="ORF">Taro_048689</name>
</gene>
<dbReference type="InterPro" id="IPR014002">
    <property type="entry name" value="Agenet_dom_plant"/>
</dbReference>
<feature type="domain" description="Agenet" evidence="4">
    <location>
        <begin position="1"/>
        <end position="77"/>
    </location>
</feature>
<protein>
    <recommendedName>
        <fullName evidence="4">Agenet domain-containing protein</fullName>
    </recommendedName>
</protein>
<evidence type="ECO:0000313" key="6">
    <source>
        <dbReference type="Proteomes" id="UP000652761"/>
    </source>
</evidence>
<feature type="domain" description="Agenet" evidence="4">
    <location>
        <begin position="80"/>
        <end position="142"/>
    </location>
</feature>
<name>A0A843X8V3_COLES</name>
<dbReference type="Pfam" id="PF05641">
    <property type="entry name" value="Agenet"/>
    <property type="match status" value="2"/>
</dbReference>
<accession>A0A843X8V3</accession>
<organism evidence="5 6">
    <name type="scientific">Colocasia esculenta</name>
    <name type="common">Wild taro</name>
    <name type="synonym">Arum esculentum</name>
    <dbReference type="NCBI Taxonomy" id="4460"/>
    <lineage>
        <taxon>Eukaryota</taxon>
        <taxon>Viridiplantae</taxon>
        <taxon>Streptophyta</taxon>
        <taxon>Embryophyta</taxon>
        <taxon>Tracheophyta</taxon>
        <taxon>Spermatophyta</taxon>
        <taxon>Magnoliopsida</taxon>
        <taxon>Liliopsida</taxon>
        <taxon>Araceae</taxon>
        <taxon>Aroideae</taxon>
        <taxon>Colocasieae</taxon>
        <taxon>Colocasia</taxon>
    </lineage>
</organism>
<dbReference type="InterPro" id="IPR008395">
    <property type="entry name" value="Agenet-like_dom"/>
</dbReference>
<sequence length="833" mass="93434">MRFSNGDDVEVTWDDEGFRGAWYEAKVIRTMAKTRRYSVVYDHLVADVHDDDDGGGEEPRPLREMADFARVRPRPPLCGGPFTLHQPVDAWHNEGWWTGVVVAASDAGGSAGSERYTVRFPSPREQMDFAAAEVRVHLEWVDDVWVRPDENTPGPEALAFPAGGRVEVVSILGDSQVMWLVATVEKHIWENNLLVQYENREVDVGGESLREIIHVHHVRPCPPLTSDSTKFSILEEVEAFYADGWCNGVIARIHGDSKYNVKSNHWEGEMEFHRSKLRPWFQWEDGCWVQPSKHPIPNQRKSIRCSQRSKGREGACKSHSSFCIPISSDSQGSSTSSDTEMGNELNFECHTAISPSPKNPYESDTVQDDTLLLSALVKERAAKSTVKAGKEFATSAVRGRGKSQSIGMLAVKQPCLKRQSKGTIAKSLNFGGGKGFLGDGKFAHKSGEKINHLLSANHEIKEVHGQLKWVRKFMRKCRMNAKELKRKAYGNPKKCRRKSVVGGRCGITSETKDLNTETSLEAESLGDPPESGQLVNENPEPSEESHHLLQLDSIVQANPPSVEIAAQELLNVVLPNYTGSDGISIEIQHAEPASVKENVDLNTYIDGRESWIVVSEKTEIRTEVVPGCSPSKFKLPFTKSSPMWEAIAGMDVFHALPQQPHFRPLINCCSELREGMAIGLMVTFDKLVNKITKLQINDPENIFEESLNMLNHLEDHGFDVRCIQDRLEKLQRIRYEQGQYENKKSTLQELILKGRNEGQKLADEIDVIDKSVKEMEKAMVTLRDRRSALVIQRETNEHEIAELQVDEKSLTQTSLSAREEFDSTLAAAWFGCG</sequence>
<feature type="domain" description="Agenet" evidence="4">
    <location>
        <begin position="229"/>
        <end position="285"/>
    </location>
</feature>
<dbReference type="SMART" id="SM00743">
    <property type="entry name" value="Agenet"/>
    <property type="match status" value="3"/>
</dbReference>
<dbReference type="CDD" id="cd20406">
    <property type="entry name" value="Tudor_Agenet_AtDUF_rpt2_4"/>
    <property type="match status" value="1"/>
</dbReference>
<dbReference type="PANTHER" id="PTHR31917:SF148">
    <property type="entry name" value="DUF724 DOMAIN-CONTAINING PROTEIN 2"/>
    <property type="match status" value="1"/>
</dbReference>
<dbReference type="EMBL" id="NMUH01006662">
    <property type="protein sequence ID" value="MQM15737.1"/>
    <property type="molecule type" value="Genomic_DNA"/>
</dbReference>
<dbReference type="AlphaFoldDB" id="A0A843X8V3"/>
<evidence type="ECO:0000256" key="2">
    <source>
        <dbReference type="ARBA" id="ARBA00022604"/>
    </source>
</evidence>
<comment type="caution">
    <text evidence="5">The sequence shown here is derived from an EMBL/GenBank/DDBJ whole genome shotgun (WGS) entry which is preliminary data.</text>
</comment>
<dbReference type="CDD" id="cd20405">
    <property type="entry name" value="Tudor_Agenet_AtDUF_rpt1_3"/>
    <property type="match status" value="1"/>
</dbReference>
<dbReference type="Proteomes" id="UP000652761">
    <property type="component" value="Unassembled WGS sequence"/>
</dbReference>
<evidence type="ECO:0000259" key="4">
    <source>
        <dbReference type="SMART" id="SM00743"/>
    </source>
</evidence>
<keyword evidence="6" id="KW-1185">Reference proteome</keyword>
<evidence type="ECO:0000256" key="1">
    <source>
        <dbReference type="ARBA" id="ARBA00022448"/>
    </source>
</evidence>
<dbReference type="InterPro" id="IPR007930">
    <property type="entry name" value="DUF724"/>
</dbReference>
<dbReference type="Pfam" id="PF05266">
    <property type="entry name" value="DUF724"/>
    <property type="match status" value="1"/>
</dbReference>
<dbReference type="PANTHER" id="PTHR31917">
    <property type="entry name" value="AGENET DOMAIN-CONTAINING PROTEIN-RELATED"/>
    <property type="match status" value="1"/>
</dbReference>
<evidence type="ECO:0000313" key="5">
    <source>
        <dbReference type="EMBL" id="MQM15737.1"/>
    </source>
</evidence>